<keyword evidence="6" id="KW-0472">Membrane</keyword>
<dbReference type="InterPro" id="IPR000782">
    <property type="entry name" value="FAS1_domain"/>
</dbReference>
<dbReference type="AlphaFoldDB" id="A0A4U6U8Y5"/>
<dbReference type="PANTHER" id="PTHR32077">
    <property type="entry name" value="FASCICLIN-LIKE ARABINOGALACTAN PROTEIN"/>
    <property type="match status" value="1"/>
</dbReference>
<comment type="function">
    <text evidence="7">May be a cell surface adhesion protein.</text>
</comment>
<dbReference type="GO" id="GO:0009834">
    <property type="term" value="P:plant-type secondary cell wall biogenesis"/>
    <property type="evidence" value="ECO:0007669"/>
    <property type="project" value="TreeGrafter"/>
</dbReference>
<evidence type="ECO:0000313" key="9">
    <source>
        <dbReference type="EMBL" id="TKW11055.1"/>
    </source>
</evidence>
<dbReference type="Pfam" id="PF02469">
    <property type="entry name" value="Fasciclin"/>
    <property type="match status" value="1"/>
</dbReference>
<dbReference type="PANTHER" id="PTHR32077:SF3">
    <property type="entry name" value="FASCICLIN-LIKE ARABINOGALACTAN PROTEIN 7"/>
    <property type="match status" value="1"/>
</dbReference>
<keyword evidence="4" id="KW-0449">Lipoprotein</keyword>
<evidence type="ECO:0000256" key="1">
    <source>
        <dbReference type="ARBA" id="ARBA00004609"/>
    </source>
</evidence>
<keyword evidence="4" id="KW-0336">GPI-anchor</keyword>
<accession>A0A4U6U8Y5</accession>
<dbReference type="Gramene" id="TKW11055">
    <property type="protein sequence ID" value="TKW11055"/>
    <property type="gene ID" value="SEVIR_6G209300v2"/>
</dbReference>
<evidence type="ECO:0000313" key="10">
    <source>
        <dbReference type="Proteomes" id="UP000298652"/>
    </source>
</evidence>
<dbReference type="Gene3D" id="2.30.180.10">
    <property type="entry name" value="FAS1 domain"/>
    <property type="match status" value="1"/>
</dbReference>
<proteinExistence type="inferred from homology"/>
<sequence length="199" mass="22184">MRSEDTEIVFNEVIFTTAVLAIAFFSPAVAHKIKNPAAPQSPIDPPSLVYRVDLADLLSMASPFQTFLKLLAKDQSGITIFVPKDSAFASLKKNTLARLTKDQIKSLLLYHTLRKLYSLPELSKLSRRNLVAIFAGSRYTLNLTDDIGTITVMSVRSNTKMINALYARAPIAVYEVDKVFLPMQIFKSQPTLMMAPGWD</sequence>
<reference evidence="9" key="1">
    <citation type="submission" date="2019-03" db="EMBL/GenBank/DDBJ databases">
        <title>WGS assembly of Setaria viridis.</title>
        <authorList>
            <person name="Huang P."/>
            <person name="Jenkins J."/>
            <person name="Grimwood J."/>
            <person name="Barry K."/>
            <person name="Healey A."/>
            <person name="Mamidi S."/>
            <person name="Sreedasyam A."/>
            <person name="Shu S."/>
            <person name="Feldman M."/>
            <person name="Wu J."/>
            <person name="Yu Y."/>
            <person name="Chen C."/>
            <person name="Johnson J."/>
            <person name="Rokhsar D."/>
            <person name="Baxter I."/>
            <person name="Schmutz J."/>
            <person name="Brutnell T."/>
            <person name="Kellogg E."/>
        </authorList>
    </citation>
    <scope>NUCLEOTIDE SEQUENCE [LARGE SCALE GENOMIC DNA]</scope>
</reference>
<keyword evidence="4" id="KW-0325">Glycoprotein</keyword>
<dbReference type="GO" id="GO:0005886">
    <property type="term" value="C:plasma membrane"/>
    <property type="evidence" value="ECO:0007669"/>
    <property type="project" value="UniProtKB-SubCell"/>
</dbReference>
<gene>
    <name evidence="9" type="ORF">SEVIR_6G209300v2</name>
</gene>
<protein>
    <recommendedName>
        <fullName evidence="8">FAS1 domain-containing protein</fullName>
    </recommendedName>
</protein>
<dbReference type="InterPro" id="IPR036378">
    <property type="entry name" value="FAS1_dom_sf"/>
</dbReference>
<evidence type="ECO:0000259" key="8">
    <source>
        <dbReference type="PROSITE" id="PS50213"/>
    </source>
</evidence>
<dbReference type="Proteomes" id="UP000298652">
    <property type="component" value="Chromosome 6"/>
</dbReference>
<dbReference type="SMART" id="SM00554">
    <property type="entry name" value="FAS1"/>
    <property type="match status" value="1"/>
</dbReference>
<dbReference type="PROSITE" id="PS50213">
    <property type="entry name" value="FAS1"/>
    <property type="match status" value="1"/>
</dbReference>
<name>A0A4U6U8Y5_SETVI</name>
<feature type="domain" description="FAS1" evidence="8">
    <location>
        <begin position="51"/>
        <end position="180"/>
    </location>
</feature>
<evidence type="ECO:0000256" key="5">
    <source>
        <dbReference type="ARBA" id="ARBA00022729"/>
    </source>
</evidence>
<organism evidence="9 10">
    <name type="scientific">Setaria viridis</name>
    <name type="common">Green bristlegrass</name>
    <name type="synonym">Setaria italica subsp. viridis</name>
    <dbReference type="NCBI Taxonomy" id="4556"/>
    <lineage>
        <taxon>Eukaryota</taxon>
        <taxon>Viridiplantae</taxon>
        <taxon>Streptophyta</taxon>
        <taxon>Embryophyta</taxon>
        <taxon>Tracheophyta</taxon>
        <taxon>Spermatophyta</taxon>
        <taxon>Magnoliopsida</taxon>
        <taxon>Liliopsida</taxon>
        <taxon>Poales</taxon>
        <taxon>Poaceae</taxon>
        <taxon>PACMAD clade</taxon>
        <taxon>Panicoideae</taxon>
        <taxon>Panicodae</taxon>
        <taxon>Paniceae</taxon>
        <taxon>Cenchrinae</taxon>
        <taxon>Setaria</taxon>
    </lineage>
</organism>
<dbReference type="OMA" id="MMAPGWD"/>
<evidence type="ECO:0000256" key="2">
    <source>
        <dbReference type="ARBA" id="ARBA00007843"/>
    </source>
</evidence>
<comment type="subcellular location">
    <subcellularLocation>
        <location evidence="1">Cell membrane</location>
        <topology evidence="1">Lipid-anchor</topology>
        <topology evidence="1">GPI-anchor</topology>
    </subcellularLocation>
</comment>
<dbReference type="SUPFAM" id="SSF82153">
    <property type="entry name" value="FAS1 domain"/>
    <property type="match status" value="1"/>
</dbReference>
<evidence type="ECO:0000256" key="3">
    <source>
        <dbReference type="ARBA" id="ARBA00022475"/>
    </source>
</evidence>
<comment type="similarity">
    <text evidence="2">Belongs to the fasciclin-like AGP family.</text>
</comment>
<evidence type="ECO:0000256" key="7">
    <source>
        <dbReference type="ARBA" id="ARBA00024686"/>
    </source>
</evidence>
<evidence type="ECO:0000256" key="6">
    <source>
        <dbReference type="ARBA" id="ARBA00023136"/>
    </source>
</evidence>
<dbReference type="InterPro" id="IPR045003">
    <property type="entry name" value="FLA_A"/>
</dbReference>
<keyword evidence="5" id="KW-0732">Signal</keyword>
<dbReference type="EMBL" id="CM016557">
    <property type="protein sequence ID" value="TKW11055.1"/>
    <property type="molecule type" value="Genomic_DNA"/>
</dbReference>
<keyword evidence="3" id="KW-1003">Cell membrane</keyword>
<keyword evidence="10" id="KW-1185">Reference proteome</keyword>
<evidence type="ECO:0000256" key="4">
    <source>
        <dbReference type="ARBA" id="ARBA00022622"/>
    </source>
</evidence>
<dbReference type="GO" id="GO:0098552">
    <property type="term" value="C:side of membrane"/>
    <property type="evidence" value="ECO:0007669"/>
    <property type="project" value="UniProtKB-KW"/>
</dbReference>